<evidence type="ECO:0000256" key="5">
    <source>
        <dbReference type="PIRSR" id="PIRSR000106-1"/>
    </source>
</evidence>
<dbReference type="GO" id="GO:0051287">
    <property type="term" value="F:NAD binding"/>
    <property type="evidence" value="ECO:0007669"/>
    <property type="project" value="InterPro"/>
</dbReference>
<proteinExistence type="inferred from homology"/>
<dbReference type="InterPro" id="IPR037062">
    <property type="entry name" value="Malic_N_dom_sf"/>
</dbReference>
<dbReference type="GO" id="GO:0006108">
    <property type="term" value="P:malate metabolic process"/>
    <property type="evidence" value="ECO:0007669"/>
    <property type="project" value="TreeGrafter"/>
</dbReference>
<dbReference type="InterPro" id="IPR046346">
    <property type="entry name" value="Aminoacid_DH-like_N_sf"/>
</dbReference>
<dbReference type="Pfam" id="PF00390">
    <property type="entry name" value="malic"/>
    <property type="match status" value="1"/>
</dbReference>
<dbReference type="GO" id="GO:0004473">
    <property type="term" value="F:malate dehydrogenase (decarboxylating) (NADP+) activity"/>
    <property type="evidence" value="ECO:0007669"/>
    <property type="project" value="TreeGrafter"/>
</dbReference>
<evidence type="ECO:0000259" key="10">
    <source>
        <dbReference type="SMART" id="SM01274"/>
    </source>
</evidence>
<dbReference type="EMBL" id="CAXLJL010000356">
    <property type="protein sequence ID" value="CAL5136803.1"/>
    <property type="molecule type" value="Genomic_DNA"/>
</dbReference>
<dbReference type="InterPro" id="IPR001891">
    <property type="entry name" value="Malic_OxRdtase"/>
</dbReference>
<dbReference type="FunFam" id="3.40.50.720:FF:000060">
    <property type="entry name" value="Malic enzyme"/>
    <property type="match status" value="1"/>
</dbReference>
<dbReference type="SUPFAM" id="SSF53223">
    <property type="entry name" value="Aminoacid dehydrogenase-like, N-terminal domain"/>
    <property type="match status" value="1"/>
</dbReference>
<evidence type="ECO:0000256" key="4">
    <source>
        <dbReference type="ARBA" id="ARBA00023002"/>
    </source>
</evidence>
<feature type="binding site" evidence="6">
    <location>
        <position position="480"/>
    </location>
    <ligand>
        <name>(S)-malate</name>
        <dbReference type="ChEBI" id="CHEBI:15589"/>
    </ligand>
</feature>
<dbReference type="CDD" id="cd05312">
    <property type="entry name" value="NAD_bind_1_malic_enz"/>
    <property type="match status" value="1"/>
</dbReference>
<dbReference type="PROSITE" id="PS00331">
    <property type="entry name" value="MALIC_ENZYMES"/>
    <property type="match status" value="1"/>
</dbReference>
<feature type="binding site" evidence="6">
    <location>
        <position position="432"/>
    </location>
    <ligand>
        <name>(S)-malate</name>
        <dbReference type="ChEBI" id="CHEBI:15589"/>
    </ligand>
</feature>
<accession>A0AAV2TK85</accession>
<dbReference type="GO" id="GO:0005739">
    <property type="term" value="C:mitochondrion"/>
    <property type="evidence" value="ECO:0007669"/>
    <property type="project" value="TreeGrafter"/>
</dbReference>
<keyword evidence="4 8" id="KW-0560">Oxidoreductase</keyword>
<name>A0AAV2TK85_CALDB</name>
<dbReference type="PANTHER" id="PTHR23406">
    <property type="entry name" value="MALIC ENZYME-RELATED"/>
    <property type="match status" value="1"/>
</dbReference>
<evidence type="ECO:0000256" key="1">
    <source>
        <dbReference type="ARBA" id="ARBA00001936"/>
    </source>
</evidence>
<dbReference type="SMART" id="SM00919">
    <property type="entry name" value="Malic_M"/>
    <property type="match status" value="1"/>
</dbReference>
<evidence type="ECO:0000313" key="11">
    <source>
        <dbReference type="EMBL" id="CAL5136803.1"/>
    </source>
</evidence>
<evidence type="ECO:0000256" key="8">
    <source>
        <dbReference type="RuleBase" id="RU003426"/>
    </source>
</evidence>
<evidence type="ECO:0000256" key="6">
    <source>
        <dbReference type="PIRSR" id="PIRSR000106-2"/>
    </source>
</evidence>
<evidence type="ECO:0000259" key="9">
    <source>
        <dbReference type="SMART" id="SM00919"/>
    </source>
</evidence>
<dbReference type="InterPro" id="IPR036291">
    <property type="entry name" value="NAD(P)-bd_dom_sf"/>
</dbReference>
<comment type="cofactor">
    <cofactor evidence="1">
        <name>Mn(2+)</name>
        <dbReference type="ChEBI" id="CHEBI:29035"/>
    </cofactor>
</comment>
<dbReference type="FunFam" id="3.40.50.10380:FF:000004">
    <property type="entry name" value="Malic enzyme"/>
    <property type="match status" value="1"/>
</dbReference>
<keyword evidence="3 7" id="KW-0479">Metal-binding</keyword>
<comment type="similarity">
    <text evidence="2 8">Belongs to the malic enzymes family.</text>
</comment>
<dbReference type="NCBIfam" id="NF010052">
    <property type="entry name" value="PRK13529.1"/>
    <property type="match status" value="1"/>
</dbReference>
<organism evidence="11 12">
    <name type="scientific">Calicophoron daubneyi</name>
    <name type="common">Rumen fluke</name>
    <name type="synonym">Paramphistomum daubneyi</name>
    <dbReference type="NCBI Taxonomy" id="300641"/>
    <lineage>
        <taxon>Eukaryota</taxon>
        <taxon>Metazoa</taxon>
        <taxon>Spiralia</taxon>
        <taxon>Lophotrochozoa</taxon>
        <taxon>Platyhelminthes</taxon>
        <taxon>Trematoda</taxon>
        <taxon>Digenea</taxon>
        <taxon>Plagiorchiida</taxon>
        <taxon>Pronocephalata</taxon>
        <taxon>Paramphistomoidea</taxon>
        <taxon>Paramphistomidae</taxon>
        <taxon>Calicophoron</taxon>
    </lineage>
</organism>
<dbReference type="SUPFAM" id="SSF51735">
    <property type="entry name" value="NAD(P)-binding Rossmann-fold domains"/>
    <property type="match status" value="1"/>
</dbReference>
<protein>
    <recommendedName>
        <fullName evidence="8">Malic enzyme</fullName>
    </recommendedName>
</protein>
<dbReference type="Pfam" id="PF03949">
    <property type="entry name" value="Malic_M"/>
    <property type="match status" value="1"/>
</dbReference>
<reference evidence="11" key="1">
    <citation type="submission" date="2024-06" db="EMBL/GenBank/DDBJ databases">
        <authorList>
            <person name="Liu X."/>
            <person name="Lenzi L."/>
            <person name="Haldenby T S."/>
            <person name="Uol C."/>
        </authorList>
    </citation>
    <scope>NUCLEOTIDE SEQUENCE</scope>
</reference>
<dbReference type="PIRSF" id="PIRSF000106">
    <property type="entry name" value="ME"/>
    <property type="match status" value="1"/>
</dbReference>
<feature type="domain" description="Malic enzyme N-terminal" evidence="10">
    <location>
        <begin position="100"/>
        <end position="281"/>
    </location>
</feature>
<dbReference type="Gene3D" id="3.40.50.10380">
    <property type="entry name" value="Malic enzyme, N-terminal domain"/>
    <property type="match status" value="1"/>
</dbReference>
<evidence type="ECO:0000313" key="12">
    <source>
        <dbReference type="Proteomes" id="UP001497525"/>
    </source>
</evidence>
<sequence length="595" mass="66365">MELRVQLLRRASKLSRPIFFRCVSSDTLHDLTRRHGIDALRDPATNKGTSFSLRERQLLGIHGLLPPAVLTMEQQVQKVMRGLERTNDELHKYALLSDLQERNERLFYKLLISHTAYCMPIIYTPTVGLACMFYGAIYRRPRGVYITIHDREHIIQILNNWPTESVKAIVVTDGERILGLGDLGANGMGIPVGKLALYSALAGVHPSSCLPVVLDVGTNNQELLDDPLYTGVRHRRVADERYDDLIKKFLEAVVAKYGWECLIQLEDFATRNAFRLLEQYGKTHCIFDDDIQGTASVTLAGLLAATRITKRPLKENVYVFVGAGEAAVGIGRLLIRSLRDEGLTKDEARRLIYMFDKDGLLTEGRPDKGITPQNKLFARTDTEPTKDLEKIVREKKATTIIGVSGVGGLFTPGVLKQMAANVDRPIVFALSNPTSNSECTAEQAYRCTDGRCVFASGSPFDSVEVNVGGQTKRFHPGQCNNSYIFPGIGLAITSCRIRPVAEVLFQRAAQVLAEQVSSVDLEQGRLYPSLGLIREVSLKIAAKVSELAYEKNYAQLYPKPTDLRHYILGQMYSPDYVPEVPETYEWPKEAFGVAV</sequence>
<feature type="binding site" evidence="7">
    <location>
        <position position="267"/>
    </location>
    <ligand>
        <name>a divalent metal cation</name>
        <dbReference type="ChEBI" id="CHEBI:60240"/>
    </ligand>
</feature>
<dbReference type="InterPro" id="IPR012301">
    <property type="entry name" value="Malic_N_dom"/>
</dbReference>
<feature type="binding site" evidence="7">
    <location>
        <position position="266"/>
    </location>
    <ligand>
        <name>a divalent metal cation</name>
        <dbReference type="ChEBI" id="CHEBI:60240"/>
    </ligand>
</feature>
<comment type="caution">
    <text evidence="11">The sequence shown here is derived from an EMBL/GenBank/DDBJ whole genome shotgun (WGS) entry which is preliminary data.</text>
</comment>
<feature type="domain" description="Malic enzyme NAD-binding" evidence="9">
    <location>
        <begin position="291"/>
        <end position="549"/>
    </location>
</feature>
<dbReference type="PRINTS" id="PR00072">
    <property type="entry name" value="MALOXRDTASE"/>
</dbReference>
<dbReference type="GO" id="GO:0046872">
    <property type="term" value="F:metal ion binding"/>
    <property type="evidence" value="ECO:0007669"/>
    <property type="project" value="UniProtKB-KW"/>
</dbReference>
<evidence type="ECO:0000256" key="2">
    <source>
        <dbReference type="ARBA" id="ARBA00008785"/>
    </source>
</evidence>
<dbReference type="Gene3D" id="3.40.50.720">
    <property type="entry name" value="NAD(P)-binding Rossmann-like Domain"/>
    <property type="match status" value="1"/>
</dbReference>
<evidence type="ECO:0000256" key="7">
    <source>
        <dbReference type="PIRSR" id="PIRSR000106-3"/>
    </source>
</evidence>
<gene>
    <name evidence="11" type="ORF">CDAUBV1_LOCUS11106</name>
</gene>
<dbReference type="InterPro" id="IPR015884">
    <property type="entry name" value="Malic_enzyme_CS"/>
</dbReference>
<feature type="active site" description="Proton donor" evidence="5">
    <location>
        <position position="123"/>
    </location>
</feature>
<dbReference type="SMART" id="SM01274">
    <property type="entry name" value="malic"/>
    <property type="match status" value="1"/>
</dbReference>
<comment type="cofactor">
    <cofactor evidence="7">
        <name>Mg(2+)</name>
        <dbReference type="ChEBI" id="CHEBI:18420"/>
    </cofactor>
    <cofactor evidence="7">
        <name>Mn(2+)</name>
        <dbReference type="ChEBI" id="CHEBI:29035"/>
    </cofactor>
    <text evidence="7">Divalent metal cations. Prefers magnesium or manganese.</text>
</comment>
<dbReference type="InterPro" id="IPR012302">
    <property type="entry name" value="Malic_NAD-bd"/>
</dbReference>
<feature type="binding site" evidence="7">
    <location>
        <position position="290"/>
    </location>
    <ligand>
        <name>a divalent metal cation</name>
        <dbReference type="ChEBI" id="CHEBI:60240"/>
    </ligand>
</feature>
<feature type="active site" description="Proton acceptor" evidence="5">
    <location>
        <position position="194"/>
    </location>
</feature>
<evidence type="ECO:0000256" key="3">
    <source>
        <dbReference type="ARBA" id="ARBA00022723"/>
    </source>
</evidence>
<dbReference type="Proteomes" id="UP001497525">
    <property type="component" value="Unassembled WGS sequence"/>
</dbReference>
<dbReference type="PANTHER" id="PTHR23406:SF90">
    <property type="entry name" value="MALIC ENZYME-RELATED"/>
    <property type="match status" value="1"/>
</dbReference>
<dbReference type="AlphaFoldDB" id="A0AAV2TK85"/>
<feature type="binding site" evidence="6">
    <location>
        <position position="176"/>
    </location>
    <ligand>
        <name>(S)-malate</name>
        <dbReference type="ChEBI" id="CHEBI:15589"/>
    </ligand>
</feature>